<evidence type="ECO:0000313" key="5">
    <source>
        <dbReference type="EMBL" id="CAL8147060.1"/>
    </source>
</evidence>
<evidence type="ECO:0000256" key="2">
    <source>
        <dbReference type="RuleBase" id="RU361183"/>
    </source>
</evidence>
<reference evidence="5 6" key="1">
    <citation type="submission" date="2024-08" db="EMBL/GenBank/DDBJ databases">
        <authorList>
            <person name="Cucini C."/>
            <person name="Frati F."/>
        </authorList>
    </citation>
    <scope>NUCLEOTIDE SEQUENCE [LARGE SCALE GENOMIC DNA]</scope>
</reference>
<sequence>MSPQHRRTKPFISGYVLQIVIVNLFFYHVSHSLNISPGERWPNGVVKYKLHDSLTLKDMETMKSAFSDYHTKTCIRFLPWQEKDVDFISLEINVNISYYSGQTCKTGGYQYARIGEKNRELAYFIELLGLALCLDHEHKRIDRDEFLGLHENCETIPTKSALSIPRGIYDYRSQWHWTCSSCKSGQPKFSNVTICGQTVNSGLSVLDADGINDLYNCQGCHRHRWRPAESLTHADKANMYSFGIFANDGTPIYPCRAMVATGSVIAGRFVESTKSCRISEDLAQYEATKNVEVLTIPGGLVKDCSEYKLENKGDATLINAIQVSGWNSNYKWKSYIAYATVNMTDGGNDNSVGNVWKEDGENGFDRSAEMPVGSVGLRATEYKVLTCSRDTTCMLNELYDNRRRCN</sequence>
<feature type="domain" description="Peptidase M12A" evidence="4">
    <location>
        <begin position="32"/>
        <end position="218"/>
    </location>
</feature>
<dbReference type="SUPFAM" id="SSF55486">
    <property type="entry name" value="Metalloproteases ('zincins'), catalytic domain"/>
    <property type="match status" value="1"/>
</dbReference>
<evidence type="ECO:0000313" key="6">
    <source>
        <dbReference type="Proteomes" id="UP001642540"/>
    </source>
</evidence>
<keyword evidence="2" id="KW-0862">Zinc</keyword>
<proteinExistence type="predicted"/>
<dbReference type="EC" id="3.4.24.-" evidence="2"/>
<dbReference type="Proteomes" id="UP001642540">
    <property type="component" value="Unassembled WGS sequence"/>
</dbReference>
<dbReference type="PRINTS" id="PR00480">
    <property type="entry name" value="ASTACIN"/>
</dbReference>
<name>A0ABP1S8S8_9HEXA</name>
<protein>
    <recommendedName>
        <fullName evidence="2">Metalloendopeptidase</fullName>
        <ecNumber evidence="2">3.4.24.-</ecNumber>
    </recommendedName>
</protein>
<comment type="caution">
    <text evidence="5">The sequence shown here is derived from an EMBL/GenBank/DDBJ whole genome shotgun (WGS) entry which is preliminary data.</text>
</comment>
<feature type="transmembrane region" description="Helical" evidence="3">
    <location>
        <begin position="12"/>
        <end position="30"/>
    </location>
</feature>
<keyword evidence="6" id="KW-1185">Reference proteome</keyword>
<evidence type="ECO:0000256" key="1">
    <source>
        <dbReference type="PROSITE-ProRule" id="PRU01211"/>
    </source>
</evidence>
<keyword evidence="2" id="KW-0378">Hydrolase</keyword>
<organism evidence="5 6">
    <name type="scientific">Orchesella dallaii</name>
    <dbReference type="NCBI Taxonomy" id="48710"/>
    <lineage>
        <taxon>Eukaryota</taxon>
        <taxon>Metazoa</taxon>
        <taxon>Ecdysozoa</taxon>
        <taxon>Arthropoda</taxon>
        <taxon>Hexapoda</taxon>
        <taxon>Collembola</taxon>
        <taxon>Entomobryomorpha</taxon>
        <taxon>Entomobryoidea</taxon>
        <taxon>Orchesellidae</taxon>
        <taxon>Orchesellinae</taxon>
        <taxon>Orchesella</taxon>
    </lineage>
</organism>
<keyword evidence="2" id="KW-0645">Protease</keyword>
<evidence type="ECO:0000256" key="3">
    <source>
        <dbReference type="SAM" id="Phobius"/>
    </source>
</evidence>
<keyword evidence="3" id="KW-0472">Membrane</keyword>
<evidence type="ECO:0000259" key="4">
    <source>
        <dbReference type="PROSITE" id="PS51864"/>
    </source>
</evidence>
<dbReference type="PANTHER" id="PTHR10127:SF850">
    <property type="entry name" value="METALLOENDOPEPTIDASE"/>
    <property type="match status" value="1"/>
</dbReference>
<dbReference type="PROSITE" id="PS51864">
    <property type="entry name" value="ASTACIN"/>
    <property type="match status" value="1"/>
</dbReference>
<gene>
    <name evidence="5" type="ORF">ODALV1_LOCUS31023</name>
</gene>
<keyword evidence="2" id="KW-0479">Metal-binding</keyword>
<keyword evidence="3" id="KW-0812">Transmembrane</keyword>
<dbReference type="EMBL" id="CAXLJM020000164">
    <property type="protein sequence ID" value="CAL8147060.1"/>
    <property type="molecule type" value="Genomic_DNA"/>
</dbReference>
<dbReference type="InterPro" id="IPR001506">
    <property type="entry name" value="Peptidase_M12A"/>
</dbReference>
<dbReference type="InterPro" id="IPR024079">
    <property type="entry name" value="MetalloPept_cat_dom_sf"/>
</dbReference>
<comment type="cofactor">
    <cofactor evidence="2">
        <name>Zn(2+)</name>
        <dbReference type="ChEBI" id="CHEBI:29105"/>
    </cofactor>
    <text evidence="2">Binds 1 zinc ion per subunit.</text>
</comment>
<comment type="caution">
    <text evidence="1">Lacks conserved residue(s) required for the propagation of feature annotation.</text>
</comment>
<dbReference type="PANTHER" id="PTHR10127">
    <property type="entry name" value="DISCOIDIN, CUB, EGF, LAMININ , AND ZINC METALLOPROTEASE DOMAIN CONTAINING"/>
    <property type="match status" value="1"/>
</dbReference>
<dbReference type="InterPro" id="IPR006026">
    <property type="entry name" value="Peptidase_Metallo"/>
</dbReference>
<keyword evidence="3" id="KW-1133">Transmembrane helix</keyword>
<dbReference type="SMART" id="SM00235">
    <property type="entry name" value="ZnMc"/>
    <property type="match status" value="1"/>
</dbReference>
<keyword evidence="2" id="KW-0482">Metalloprotease</keyword>
<dbReference type="Gene3D" id="3.40.390.10">
    <property type="entry name" value="Collagenase (Catalytic Domain)"/>
    <property type="match status" value="1"/>
</dbReference>
<dbReference type="Pfam" id="PF01400">
    <property type="entry name" value="Astacin"/>
    <property type="match status" value="1"/>
</dbReference>
<accession>A0ABP1S8S8</accession>